<protein>
    <submittedName>
        <fullName evidence="2">Nuclear transport factor 2 family protein</fullName>
    </submittedName>
</protein>
<feature type="signal peptide" evidence="1">
    <location>
        <begin position="1"/>
        <end position="19"/>
    </location>
</feature>
<dbReference type="Proteomes" id="UP000279995">
    <property type="component" value="Chromosome II"/>
</dbReference>
<dbReference type="EMBL" id="CP033066">
    <property type="protein sequence ID" value="AYM88609.1"/>
    <property type="molecule type" value="Genomic_DNA"/>
</dbReference>
<sequence length="152" mass="17300">MYKLLLLFVFLPLSFTANAVLSEGELEQLARKFVEAKNARQQPETTIQDIDAFINLIADEFVDEHVKFKVTITEKSALREGMIAKMSDKIYYSSIVINEIMTGGNVAIIKMTESGKVRPNHLDKDITYSSVNIVTLEFNDDKLITHIRRHHG</sequence>
<name>A0AAD0U239_9GAMM</name>
<dbReference type="SUPFAM" id="SSF54427">
    <property type="entry name" value="NTF2-like"/>
    <property type="match status" value="1"/>
</dbReference>
<dbReference type="Gene3D" id="3.10.450.50">
    <property type="match status" value="1"/>
</dbReference>
<dbReference type="RefSeq" id="WP_121638462.1">
    <property type="nucleotide sequence ID" value="NZ_CP033066.1"/>
</dbReference>
<evidence type="ECO:0000313" key="2">
    <source>
        <dbReference type="EMBL" id="AYM88609.1"/>
    </source>
</evidence>
<accession>A0AAD0U239</accession>
<organism evidence="2 3">
    <name type="scientific">Pseudoalteromonas agarivorans</name>
    <dbReference type="NCBI Taxonomy" id="176102"/>
    <lineage>
        <taxon>Bacteria</taxon>
        <taxon>Pseudomonadati</taxon>
        <taxon>Pseudomonadota</taxon>
        <taxon>Gammaproteobacteria</taxon>
        <taxon>Alteromonadales</taxon>
        <taxon>Pseudoalteromonadaceae</taxon>
        <taxon>Pseudoalteromonas</taxon>
    </lineage>
</organism>
<dbReference type="InterPro" id="IPR032710">
    <property type="entry name" value="NTF2-like_dom_sf"/>
</dbReference>
<feature type="chain" id="PRO_5041940788" evidence="1">
    <location>
        <begin position="20"/>
        <end position="152"/>
    </location>
</feature>
<evidence type="ECO:0000256" key="1">
    <source>
        <dbReference type="SAM" id="SignalP"/>
    </source>
</evidence>
<reference evidence="2 3" key="1">
    <citation type="submission" date="2018-10" db="EMBL/GenBank/DDBJ databases">
        <title>Complete Genome Sequence and Transcriptomic Profiles of a Marine Bacterium, Pseudoalteromonas agarivorans Hao 2018.</title>
        <authorList>
            <person name="Hao L."/>
        </authorList>
    </citation>
    <scope>NUCLEOTIDE SEQUENCE [LARGE SCALE GENOMIC DNA]</scope>
    <source>
        <strain evidence="2 3">Hao 2018</strain>
    </source>
</reference>
<gene>
    <name evidence="2" type="ORF">D9T18_18155</name>
</gene>
<proteinExistence type="predicted"/>
<keyword evidence="1" id="KW-0732">Signal</keyword>
<evidence type="ECO:0000313" key="3">
    <source>
        <dbReference type="Proteomes" id="UP000279995"/>
    </source>
</evidence>
<dbReference type="AlphaFoldDB" id="A0AAD0U239"/>